<dbReference type="EMBL" id="JAMDLW010000010">
    <property type="protein sequence ID" value="MCY9519937.1"/>
    <property type="molecule type" value="Genomic_DNA"/>
</dbReference>
<gene>
    <name evidence="3" type="ORF">M5X09_09605</name>
</gene>
<feature type="domain" description="DUF294" evidence="2">
    <location>
        <begin position="225"/>
        <end position="363"/>
    </location>
</feature>
<dbReference type="InterPro" id="IPR043519">
    <property type="entry name" value="NT_sf"/>
</dbReference>
<evidence type="ECO:0000313" key="3">
    <source>
        <dbReference type="EMBL" id="MCY9519937.1"/>
    </source>
</evidence>
<evidence type="ECO:0000259" key="2">
    <source>
        <dbReference type="Pfam" id="PF10335"/>
    </source>
</evidence>
<dbReference type="Pfam" id="PF10335">
    <property type="entry name" value="DUF294_C"/>
    <property type="match status" value="1"/>
</dbReference>
<dbReference type="Gene3D" id="3.30.460.10">
    <property type="entry name" value="Beta Polymerase, domain 2"/>
    <property type="match status" value="1"/>
</dbReference>
<reference evidence="3 4" key="1">
    <citation type="submission" date="2022-05" db="EMBL/GenBank/DDBJ databases">
        <title>Genome Sequencing of Bee-Associated Microbes.</title>
        <authorList>
            <person name="Dunlap C."/>
        </authorList>
    </citation>
    <scope>NUCLEOTIDE SEQUENCE [LARGE SCALE GENOMIC DNA]</scope>
    <source>
        <strain evidence="3 4">NRRL NRS-1438</strain>
    </source>
</reference>
<dbReference type="CDD" id="cd05401">
    <property type="entry name" value="NT_GlnE_GlnD_like"/>
    <property type="match status" value="1"/>
</dbReference>
<sequence length="387" mass="44182">MNPLLANIFEAAGMSLPPLQLLRRFIDKAPDLAQLGQLRKSLYVLFATSFVQNEQDEFNFHEQWNDMQDRLIAQTVRLTEAELRKQGLNAPCAYAFVLFGSGGRREQTYWSDQDNGIVYEDLSCDRAEEASLYFQRLGTEIEKALQTVGYPPCAGKVTCGNPQWCMPRAKWLEQLQRWFDQPVWEHVRYLLICADMRPLAGESHLADNVSDHYRTCVRRYPELAGQLLHHSLRHQPVLGLLGNLIRVPYGAHAGGTEIKYGIYIPFVNGVRYISIMYGLTDTSTKARISALRRIGVLKPEEATRLLARFSLCLRLRKLTEKEMTADGQWESSGIIARELLLRPVRAQIKACVREVKTLQQRARIECRRQERRLSNDADADRDGADGG</sequence>
<dbReference type="Pfam" id="PF03445">
    <property type="entry name" value="DUF294"/>
    <property type="match status" value="1"/>
</dbReference>
<evidence type="ECO:0000313" key="4">
    <source>
        <dbReference type="Proteomes" id="UP001207626"/>
    </source>
</evidence>
<keyword evidence="4" id="KW-1185">Reference proteome</keyword>
<evidence type="ECO:0000259" key="1">
    <source>
        <dbReference type="Pfam" id="PF03445"/>
    </source>
</evidence>
<proteinExistence type="predicted"/>
<dbReference type="Proteomes" id="UP001207626">
    <property type="component" value="Unassembled WGS sequence"/>
</dbReference>
<dbReference type="SUPFAM" id="SSF81301">
    <property type="entry name" value="Nucleotidyltransferase"/>
    <property type="match status" value="1"/>
</dbReference>
<dbReference type="RefSeq" id="WP_087433441.1">
    <property type="nucleotide sequence ID" value="NZ_JAMDLV010000049.1"/>
</dbReference>
<organism evidence="3 4">
    <name type="scientific">Paenibacillus apiarius</name>
    <dbReference type="NCBI Taxonomy" id="46240"/>
    <lineage>
        <taxon>Bacteria</taxon>
        <taxon>Bacillati</taxon>
        <taxon>Bacillota</taxon>
        <taxon>Bacilli</taxon>
        <taxon>Bacillales</taxon>
        <taxon>Paenibacillaceae</taxon>
        <taxon>Paenibacillus</taxon>
    </lineage>
</organism>
<comment type="caution">
    <text evidence="3">The sequence shown here is derived from an EMBL/GenBank/DDBJ whole genome shotgun (WGS) entry which is preliminary data.</text>
</comment>
<protein>
    <submittedName>
        <fullName evidence="3">DUF294 nucleotidyltransferase-like domain-containing protein</fullName>
    </submittedName>
</protein>
<dbReference type="InterPro" id="IPR005105">
    <property type="entry name" value="GlnD_Uridyltrans_N"/>
</dbReference>
<accession>A0ABT4DRF4</accession>
<dbReference type="InterPro" id="IPR018821">
    <property type="entry name" value="DUF294_put_nucleoTrafse_sb-bd"/>
</dbReference>
<name>A0ABT4DRF4_9BACL</name>
<feature type="domain" description="Protein-PII uridylyltransferase N-terminal" evidence="1">
    <location>
        <begin position="51"/>
        <end position="182"/>
    </location>
</feature>